<dbReference type="AlphaFoldDB" id="A0A931NIE1"/>
<accession>A0A931NIE1</accession>
<keyword evidence="3" id="KW-1185">Reference proteome</keyword>
<evidence type="ECO:0000313" key="3">
    <source>
        <dbReference type="Proteomes" id="UP000613266"/>
    </source>
</evidence>
<dbReference type="RefSeq" id="WP_198111241.1">
    <property type="nucleotide sequence ID" value="NZ_JAEDAK010000006.1"/>
</dbReference>
<gene>
    <name evidence="2" type="ORF">I7X39_11235</name>
</gene>
<evidence type="ECO:0000313" key="2">
    <source>
        <dbReference type="EMBL" id="MBH9577475.1"/>
    </source>
</evidence>
<reference evidence="2" key="1">
    <citation type="submission" date="2020-12" db="EMBL/GenBank/DDBJ databases">
        <title>The genome sequence of Inhella sp. 1Y17.</title>
        <authorList>
            <person name="Liu Y."/>
        </authorList>
    </citation>
    <scope>NUCLEOTIDE SEQUENCE</scope>
    <source>
        <strain evidence="2">1Y17</strain>
    </source>
</reference>
<evidence type="ECO:0000256" key="1">
    <source>
        <dbReference type="SAM" id="MobiDB-lite"/>
    </source>
</evidence>
<organism evidence="2 3">
    <name type="scientific">Inhella proteolytica</name>
    <dbReference type="NCBI Taxonomy" id="2795029"/>
    <lineage>
        <taxon>Bacteria</taxon>
        <taxon>Pseudomonadati</taxon>
        <taxon>Pseudomonadota</taxon>
        <taxon>Betaproteobacteria</taxon>
        <taxon>Burkholderiales</taxon>
        <taxon>Sphaerotilaceae</taxon>
        <taxon>Inhella</taxon>
    </lineage>
</organism>
<protein>
    <submittedName>
        <fullName evidence="2">Uncharacterized protein</fullName>
    </submittedName>
</protein>
<proteinExistence type="predicted"/>
<comment type="caution">
    <text evidence="2">The sequence shown here is derived from an EMBL/GenBank/DDBJ whole genome shotgun (WGS) entry which is preliminary data.</text>
</comment>
<sequence length="180" mass="19358">MTPEQARQAVLALAEQLAVQSEDGSGPPALPEAPPLERSWGWAFSLEWPTGPGQADDPEAGPRRLHVLIERATGRLSVGSPGRSLEEHLARFEAQAAQLLQLRRGPRGVSAPVLERELHVVFRCSPAEASALTQRCLRGETFALRLGPGADPERSRQRLESLGLEIVSPPSAEAAQPQDG</sequence>
<feature type="region of interest" description="Disordered" evidence="1">
    <location>
        <begin position="145"/>
        <end position="180"/>
    </location>
</feature>
<dbReference type="EMBL" id="JAEDAK010000006">
    <property type="protein sequence ID" value="MBH9577475.1"/>
    <property type="molecule type" value="Genomic_DNA"/>
</dbReference>
<name>A0A931NIE1_9BURK</name>
<dbReference type="Proteomes" id="UP000613266">
    <property type="component" value="Unassembled WGS sequence"/>
</dbReference>